<accession>A0A9P5SBN7</accession>
<keyword evidence="8 14" id="KW-0812">Transmembrane</keyword>
<feature type="transmembrane region" description="Helical" evidence="14">
    <location>
        <begin position="49"/>
        <end position="70"/>
    </location>
</feature>
<evidence type="ECO:0000256" key="8">
    <source>
        <dbReference type="ARBA" id="ARBA00022692"/>
    </source>
</evidence>
<feature type="transmembrane region" description="Helical" evidence="14">
    <location>
        <begin position="370"/>
        <end position="392"/>
    </location>
</feature>
<evidence type="ECO:0000256" key="5">
    <source>
        <dbReference type="ARBA" id="ARBA00018512"/>
    </source>
</evidence>
<dbReference type="PANTHER" id="PTHR12989">
    <property type="entry name" value="ALPHA-1,2-GLUCOSYLTRANSFERASE ALG10"/>
    <property type="match status" value="1"/>
</dbReference>
<dbReference type="InterPro" id="IPR016900">
    <property type="entry name" value="Alg10"/>
</dbReference>
<evidence type="ECO:0000256" key="13">
    <source>
        <dbReference type="ARBA" id="ARBA00048064"/>
    </source>
</evidence>
<keyword evidence="6 14" id="KW-0328">Glycosyltransferase</keyword>
<evidence type="ECO:0000313" key="16">
    <source>
        <dbReference type="Proteomes" id="UP000696485"/>
    </source>
</evidence>
<dbReference type="Pfam" id="PF04922">
    <property type="entry name" value="DIE2_ALG10"/>
    <property type="match status" value="1"/>
</dbReference>
<name>A0A9P5SBN7_9FUNG</name>
<comment type="catalytic activity">
    <reaction evidence="13">
        <text>an alpha-D-Glc-(1-&gt;3)-alpha-D-Glc-(1-&gt;3)-alpha-D-Man-(1-&gt;2)-alpha-D-Man-(1-&gt;2)-alpha-D-Man-(1-&gt;3)-[alpha-D-Man-(1-&gt;2)-alpha-D-Man-(1-&gt;3)-[alpha-D-Man-(1-&gt;2)-alpha-D-Man-(1-&gt;6)]-alpha-D-Man-(1-&gt;6)]-beta-D-Man-(1-&gt;4)-beta-D-GlcNAc-(1-&gt;4)-alpha-D-GlcNAc-diphospho-di-trans,poly-cis-dolichol + a di-trans,poly-cis-dolichyl beta-D-glucosyl phosphate = a alpha-D-Glc-(1-&gt;2)-alpha-D-Glc-(1-&gt;3)-alpha-D-Glc-(1-&gt;3)-alpha-D-Man-(1-&gt;2)-alpha-D-Man-(1-&gt;2)-alpha-D-Man-(1-&gt;3)-[alpha-D-Man-(1-&gt;2)-alpha-D-Man-(1-&gt;3)-[alpha-D-Man-(1-&gt;2)-alpha-D-Man-(1-&gt;6)]-alpha-D-Man-(1-&gt;6)]-beta-D-Man-(1-&gt;4)-beta-D-GlcNAc-(1-&gt;4)-alpha-D-GlcNAc-diphospho-di-trans,poly-cis-dolichol + a di-trans,poly-cis-dolichyl phosphate + H(+)</text>
        <dbReference type="Rhea" id="RHEA:29543"/>
        <dbReference type="Rhea" id="RHEA-COMP:19498"/>
        <dbReference type="Rhea" id="RHEA-COMP:19502"/>
        <dbReference type="Rhea" id="RHEA-COMP:19512"/>
        <dbReference type="Rhea" id="RHEA-COMP:19522"/>
        <dbReference type="ChEBI" id="CHEBI:15378"/>
        <dbReference type="ChEBI" id="CHEBI:57525"/>
        <dbReference type="ChEBI" id="CHEBI:57683"/>
        <dbReference type="ChEBI" id="CHEBI:132522"/>
        <dbReference type="ChEBI" id="CHEBI:132523"/>
        <dbReference type="EC" id="2.4.1.256"/>
    </reaction>
    <physiologicalReaction direction="left-to-right" evidence="13">
        <dbReference type="Rhea" id="RHEA:29544"/>
    </physiologicalReaction>
</comment>
<evidence type="ECO:0000256" key="2">
    <source>
        <dbReference type="ARBA" id="ARBA00004922"/>
    </source>
</evidence>
<evidence type="ECO:0000256" key="9">
    <source>
        <dbReference type="ARBA" id="ARBA00022824"/>
    </source>
</evidence>
<dbReference type="GO" id="GO:0005789">
    <property type="term" value="C:endoplasmic reticulum membrane"/>
    <property type="evidence" value="ECO:0007669"/>
    <property type="project" value="UniProtKB-SubCell"/>
</dbReference>
<keyword evidence="16" id="KW-1185">Reference proteome</keyword>
<evidence type="ECO:0000256" key="4">
    <source>
        <dbReference type="ARBA" id="ARBA00011967"/>
    </source>
</evidence>
<evidence type="ECO:0000256" key="3">
    <source>
        <dbReference type="ARBA" id="ARBA00010600"/>
    </source>
</evidence>
<dbReference type="EMBL" id="JAAAUY010001020">
    <property type="protein sequence ID" value="KAF9324838.1"/>
    <property type="molecule type" value="Genomic_DNA"/>
</dbReference>
<proteinExistence type="inferred from homology"/>
<keyword evidence="10 14" id="KW-1133">Transmembrane helix</keyword>
<feature type="transmembrane region" description="Helical" evidence="14">
    <location>
        <begin position="304"/>
        <end position="323"/>
    </location>
</feature>
<feature type="transmembrane region" description="Helical" evidence="14">
    <location>
        <begin position="124"/>
        <end position="149"/>
    </location>
</feature>
<gene>
    <name evidence="15" type="primary">ALG10</name>
    <name evidence="15" type="ORF">BG006_000192</name>
</gene>
<feature type="transmembrane region" description="Helical" evidence="14">
    <location>
        <begin position="237"/>
        <end position="259"/>
    </location>
</feature>
<dbReference type="GO" id="GO:0106073">
    <property type="term" value="F:dolichyl pyrophosphate Glc2Man9GlcNAc2 alpha-1,2-glucosyltransferase activity"/>
    <property type="evidence" value="ECO:0007669"/>
    <property type="project" value="UniProtKB-UniRule"/>
</dbReference>
<evidence type="ECO:0000313" key="15">
    <source>
        <dbReference type="EMBL" id="KAF9324838.1"/>
    </source>
</evidence>
<feature type="transmembrane region" description="Helical" evidence="14">
    <location>
        <begin position="329"/>
        <end position="349"/>
    </location>
</feature>
<evidence type="ECO:0000256" key="14">
    <source>
        <dbReference type="PIRNR" id="PIRNR028810"/>
    </source>
</evidence>
<comment type="subcellular location">
    <subcellularLocation>
        <location evidence="1">Endoplasmic reticulum membrane</location>
        <topology evidence="1">Multi-pass membrane protein</topology>
    </subcellularLocation>
</comment>
<dbReference type="Proteomes" id="UP000696485">
    <property type="component" value="Unassembled WGS sequence"/>
</dbReference>
<evidence type="ECO:0000256" key="10">
    <source>
        <dbReference type="ARBA" id="ARBA00022989"/>
    </source>
</evidence>
<feature type="transmembrane region" description="Helical" evidence="14">
    <location>
        <begin position="196"/>
        <end position="216"/>
    </location>
</feature>
<comment type="pathway">
    <text evidence="2">Protein modification; protein glycosylation.</text>
</comment>
<keyword evidence="7" id="KW-0808">Transferase</keyword>
<protein>
    <recommendedName>
        <fullName evidence="5 14">Dol-P-Glc:Glc(2)Man(9)GlcNAc(2)-PP-Dol alpha-1,2-glucosyltransferase</fullName>
        <ecNumber evidence="4 14">2.4.1.256</ecNumber>
    </recommendedName>
</protein>
<organism evidence="15 16">
    <name type="scientific">Podila minutissima</name>
    <dbReference type="NCBI Taxonomy" id="64525"/>
    <lineage>
        <taxon>Eukaryota</taxon>
        <taxon>Fungi</taxon>
        <taxon>Fungi incertae sedis</taxon>
        <taxon>Mucoromycota</taxon>
        <taxon>Mortierellomycotina</taxon>
        <taxon>Mortierellomycetes</taxon>
        <taxon>Mortierellales</taxon>
        <taxon>Mortierellaceae</taxon>
        <taxon>Podila</taxon>
    </lineage>
</organism>
<dbReference type="PIRSF" id="PIRSF028810">
    <property type="entry name" value="Alpha1_2_glucosyltferase_Alg10"/>
    <property type="match status" value="1"/>
</dbReference>
<feature type="transmembrane region" description="Helical" evidence="14">
    <location>
        <begin position="82"/>
        <end position="104"/>
    </location>
</feature>
<evidence type="ECO:0000256" key="7">
    <source>
        <dbReference type="ARBA" id="ARBA00022679"/>
    </source>
</evidence>
<dbReference type="AlphaFoldDB" id="A0A9P5SBN7"/>
<keyword evidence="11 14" id="KW-0472">Membrane</keyword>
<evidence type="ECO:0000256" key="12">
    <source>
        <dbReference type="ARBA" id="ARBA00044727"/>
    </source>
</evidence>
<reference evidence="15" key="1">
    <citation type="journal article" date="2020" name="Fungal Divers.">
        <title>Resolving the Mortierellaceae phylogeny through synthesis of multi-gene phylogenetics and phylogenomics.</title>
        <authorList>
            <person name="Vandepol N."/>
            <person name="Liber J."/>
            <person name="Desiro A."/>
            <person name="Na H."/>
            <person name="Kennedy M."/>
            <person name="Barry K."/>
            <person name="Grigoriev I.V."/>
            <person name="Miller A.N."/>
            <person name="O'Donnell K."/>
            <person name="Stajich J.E."/>
            <person name="Bonito G."/>
        </authorList>
    </citation>
    <scope>NUCLEOTIDE SEQUENCE</scope>
    <source>
        <strain evidence="15">NVP1</strain>
    </source>
</reference>
<evidence type="ECO:0000256" key="1">
    <source>
        <dbReference type="ARBA" id="ARBA00004477"/>
    </source>
</evidence>
<comment type="function">
    <text evidence="12">Dol-P-Glc:Glc(2)Man(9)GlcNAc(2)-PP-Dol alpha-1,2-glucosyltransferase that operates in the biosynthetic pathway of dolichol-linked oligosaccharides, the glycan precursors employed in protein asparagine (N)-glycosylation. The assembly of dolichol-linked oligosaccharides begins on the cytosolic side of the endoplasmic reticulum membrane and finishes in its lumen. The sequential addition of sugars to dolichol pyrophosphate produces dolichol-linked oligosaccharides containing fourteen sugars, including two GlcNAcs, nine mannoses and three glucoses. Once assembled, the oligosaccharide is transferred from the lipid to nascent proteins by oligosaccharyltransferases. In the lumen of the endoplasmic reticulum, adds the third and last glucose residue from dolichyl phosphate glucose (Dol-P-Glc) onto the lipid-linked oligosaccharide intermediate Glc(2)Man(9)GlcNAc(2)-PP-Dol to produce Glc(3)Man(9)GlcNAc(2)-PP-Dol.</text>
</comment>
<dbReference type="GO" id="GO:0006488">
    <property type="term" value="P:dolichol-linked oligosaccharide biosynthetic process"/>
    <property type="evidence" value="ECO:0007669"/>
    <property type="project" value="UniProtKB-UniRule"/>
</dbReference>
<comment type="similarity">
    <text evidence="3 14">Belongs to the ALG10 glucosyltransferase family.</text>
</comment>
<evidence type="ECO:0000256" key="6">
    <source>
        <dbReference type="ARBA" id="ARBA00022676"/>
    </source>
</evidence>
<dbReference type="PANTHER" id="PTHR12989:SF10">
    <property type="entry name" value="DOL-P-GLC:GLC(2)MAN(9)GLCNAC(2)-PP-DOL ALPHA-1,2-GLUCOSYLTRANSFERASE-RELATED"/>
    <property type="match status" value="1"/>
</dbReference>
<dbReference type="EC" id="2.4.1.256" evidence="4 14"/>
<keyword evidence="9" id="KW-0256">Endoplasmic reticulum</keyword>
<sequence>MDEIFHIPQAQRYCAGDYWTWDPKLTTPPGLYVISNLLLMLQRPVCSTYFLRLTNLIYPCIIFFTTASLLKQLHPHMTRRDRYATAAVAITFPILWFFNFMYYTDGGSVAFVLLSWLAAKKGHHFLSAVGSAIAVTFRQTNIIWSLFIVGTSLLDLSSPAKRRSFDPKAAFVRSPLQILASISGFVKALLSNFTKTVTVSLPYLGLLAGFVSFVRWNGGIVLGDRSNHVPVLHVVQLFYFVAFSAGMSLFAILGTVPMARLIRRPTLKSTVFTLASMGIVALCVQKFTHYPFYLWRLFSRKDWIRYALVPAYAAAAWCCWQALATEQTILWVLIYATATALTLIPSPLLEFRYFIAPYLIYRISMRQPRGAWLLLELLGYAAINVTTLWLFMNRPFRWAHEDGVQRFMW</sequence>
<comment type="caution">
    <text evidence="15">The sequence shown here is derived from an EMBL/GenBank/DDBJ whole genome shotgun (WGS) entry which is preliminary data.</text>
</comment>
<evidence type="ECO:0000256" key="11">
    <source>
        <dbReference type="ARBA" id="ARBA00023136"/>
    </source>
</evidence>
<comment type="caution">
    <text evidence="14">Lacks conserved residue(s) required for the propagation of feature annotation.</text>
</comment>